<dbReference type="OrthoDB" id="514630at2759"/>
<accession>A0A2P6V8G8</accession>
<dbReference type="PANTHER" id="PTHR37227">
    <property type="entry name" value="OS01G0219000 PROTEIN"/>
    <property type="match status" value="1"/>
</dbReference>
<protein>
    <submittedName>
        <fullName evidence="1">Fatty acid desaturase</fullName>
    </submittedName>
</protein>
<dbReference type="PANTHER" id="PTHR37227:SF2">
    <property type="entry name" value="OS01G0219000 PROTEIN"/>
    <property type="match status" value="1"/>
</dbReference>
<dbReference type="AlphaFoldDB" id="A0A2P6V8G8"/>
<comment type="caution">
    <text evidence="1">The sequence shown here is derived from an EMBL/GenBank/DDBJ whole genome shotgun (WGS) entry which is preliminary data.</text>
</comment>
<dbReference type="EMBL" id="LHPF02000020">
    <property type="protein sequence ID" value="PSC70386.1"/>
    <property type="molecule type" value="Genomic_DNA"/>
</dbReference>
<keyword evidence="2" id="KW-1185">Reference proteome</keyword>
<sequence length="298" mass="30332">MVFFLEDLLTGDTAHRGVVEEEDEARATEIAPQYDAAPEVHWAEGATSPSHPSVLFLVGQPACLLAEAFFPGALPTGTIDVAELVRVRSPLEEEYGPLQKPVHTCTLHAWSPAAAAPAGAAPLLLVACPRELAAEQAGAWARGVLAALAPARAALACTLPAMHYRGAGSPADDDLVFSLHTAAAQAARGGSRAAADLPPQLPAATMLGGLPAALLVECELGGLPAALVAGVQQQQVPDAAFLLALGCATQAALGSLGASPPAAEQQRRQQQGKHELLAALGAGADAVYRSSASSSIFS</sequence>
<organism evidence="1 2">
    <name type="scientific">Micractinium conductrix</name>
    <dbReference type="NCBI Taxonomy" id="554055"/>
    <lineage>
        <taxon>Eukaryota</taxon>
        <taxon>Viridiplantae</taxon>
        <taxon>Chlorophyta</taxon>
        <taxon>core chlorophytes</taxon>
        <taxon>Trebouxiophyceae</taxon>
        <taxon>Chlorellales</taxon>
        <taxon>Chlorellaceae</taxon>
        <taxon>Chlorella clade</taxon>
        <taxon>Micractinium</taxon>
    </lineage>
</organism>
<evidence type="ECO:0000313" key="2">
    <source>
        <dbReference type="Proteomes" id="UP000239649"/>
    </source>
</evidence>
<reference evidence="1 2" key="1">
    <citation type="journal article" date="2018" name="Plant J.">
        <title>Genome sequences of Chlorella sorokiniana UTEX 1602 and Micractinium conductrix SAG 241.80: implications to maltose excretion by a green alga.</title>
        <authorList>
            <person name="Arriola M.B."/>
            <person name="Velmurugan N."/>
            <person name="Zhang Y."/>
            <person name="Plunkett M.H."/>
            <person name="Hondzo H."/>
            <person name="Barney B.M."/>
        </authorList>
    </citation>
    <scope>NUCLEOTIDE SEQUENCE [LARGE SCALE GENOMIC DNA]</scope>
    <source>
        <strain evidence="1 2">SAG 241.80</strain>
    </source>
</reference>
<name>A0A2P6V8G8_9CHLO</name>
<gene>
    <name evidence="1" type="ORF">C2E20_6196</name>
</gene>
<evidence type="ECO:0000313" key="1">
    <source>
        <dbReference type="EMBL" id="PSC70386.1"/>
    </source>
</evidence>
<dbReference type="Proteomes" id="UP000239649">
    <property type="component" value="Unassembled WGS sequence"/>
</dbReference>
<proteinExistence type="predicted"/>